<dbReference type="AlphaFoldDB" id="A0A7N4NX22"/>
<dbReference type="InterPro" id="IPR013783">
    <property type="entry name" value="Ig-like_fold"/>
</dbReference>
<evidence type="ECO:0000313" key="3">
    <source>
        <dbReference type="Ensembl" id="ENSSHAP00000029770.1"/>
    </source>
</evidence>
<name>A0A7N4NX22_SARHA</name>
<evidence type="ECO:0000259" key="2">
    <source>
        <dbReference type="Pfam" id="PF22009"/>
    </source>
</evidence>
<feature type="domain" description="Interleukin-18-binding protein-like" evidence="2">
    <location>
        <begin position="125"/>
        <end position="225"/>
    </location>
</feature>
<dbReference type="GO" id="GO:0042088">
    <property type="term" value="P:T-helper 1 type immune response"/>
    <property type="evidence" value="ECO:0007669"/>
    <property type="project" value="TreeGrafter"/>
</dbReference>
<evidence type="ECO:0000313" key="4">
    <source>
        <dbReference type="Proteomes" id="UP000007648"/>
    </source>
</evidence>
<dbReference type="GeneTree" id="ENSGT00390000004026"/>
<dbReference type="InterPro" id="IPR039681">
    <property type="entry name" value="IL18BP"/>
</dbReference>
<reference evidence="3 4" key="1">
    <citation type="journal article" date="2011" name="Proc. Natl. Acad. Sci. U.S.A.">
        <title>Genetic diversity and population structure of the endangered marsupial Sarcophilus harrisii (Tasmanian devil).</title>
        <authorList>
            <person name="Miller W."/>
            <person name="Hayes V.M."/>
            <person name="Ratan A."/>
            <person name="Petersen D.C."/>
            <person name="Wittekindt N.E."/>
            <person name="Miller J."/>
            <person name="Walenz B."/>
            <person name="Knight J."/>
            <person name="Qi J."/>
            <person name="Zhao F."/>
            <person name="Wang Q."/>
            <person name="Bedoya-Reina O.C."/>
            <person name="Katiyar N."/>
            <person name="Tomsho L.P."/>
            <person name="Kasson L.M."/>
            <person name="Hardie R.A."/>
            <person name="Woodbridge P."/>
            <person name="Tindall E.A."/>
            <person name="Bertelsen M.F."/>
            <person name="Dixon D."/>
            <person name="Pyecroft S."/>
            <person name="Helgen K.M."/>
            <person name="Lesk A.M."/>
            <person name="Pringle T.H."/>
            <person name="Patterson N."/>
            <person name="Zhang Y."/>
            <person name="Kreiss A."/>
            <person name="Woods G.M."/>
            <person name="Jones M.E."/>
            <person name="Schuster S.C."/>
        </authorList>
    </citation>
    <scope>NUCLEOTIDE SEQUENCE [LARGE SCALE GENOMIC DNA]</scope>
</reference>
<dbReference type="InterPro" id="IPR055139">
    <property type="entry name" value="IL18BP-like_dom"/>
</dbReference>
<dbReference type="PANTHER" id="PTHR14292">
    <property type="entry name" value="INTERLEUKIN-18-BINDING PROTEIN"/>
    <property type="match status" value="1"/>
</dbReference>
<organism evidence="3 4">
    <name type="scientific">Sarcophilus harrisii</name>
    <name type="common">Tasmanian devil</name>
    <name type="synonym">Sarcophilus laniarius</name>
    <dbReference type="NCBI Taxonomy" id="9305"/>
    <lineage>
        <taxon>Eukaryota</taxon>
        <taxon>Metazoa</taxon>
        <taxon>Chordata</taxon>
        <taxon>Craniata</taxon>
        <taxon>Vertebrata</taxon>
        <taxon>Euteleostomi</taxon>
        <taxon>Mammalia</taxon>
        <taxon>Metatheria</taxon>
        <taxon>Dasyuromorphia</taxon>
        <taxon>Dasyuridae</taxon>
        <taxon>Sarcophilus</taxon>
    </lineage>
</organism>
<protein>
    <recommendedName>
        <fullName evidence="2">Interleukin-18-binding protein-like domain-containing protein</fullName>
    </recommendedName>
</protein>
<reference evidence="3" key="2">
    <citation type="submission" date="2025-08" db="UniProtKB">
        <authorList>
            <consortium name="Ensembl"/>
        </authorList>
    </citation>
    <scope>IDENTIFICATION</scope>
</reference>
<proteinExistence type="predicted"/>
<accession>A0A7N4NX22</accession>
<feature type="region of interest" description="Disordered" evidence="1">
    <location>
        <begin position="1"/>
        <end position="49"/>
    </location>
</feature>
<dbReference type="Ensembl" id="ENSSHAT00000052084.1">
    <property type="protein sequence ID" value="ENSSHAP00000029770.1"/>
    <property type="gene ID" value="ENSSHAG00000027844.1"/>
</dbReference>
<dbReference type="Proteomes" id="UP000007648">
    <property type="component" value="Unassembled WGS sequence"/>
</dbReference>
<reference evidence="3" key="3">
    <citation type="submission" date="2025-09" db="UniProtKB">
        <authorList>
            <consortium name="Ensembl"/>
        </authorList>
    </citation>
    <scope>IDENTIFICATION</scope>
</reference>
<feature type="compositionally biased region" description="Basic and acidic residues" evidence="1">
    <location>
        <begin position="1"/>
        <end position="34"/>
    </location>
</feature>
<dbReference type="GO" id="GO:0005615">
    <property type="term" value="C:extracellular space"/>
    <property type="evidence" value="ECO:0007669"/>
    <property type="project" value="TreeGrafter"/>
</dbReference>
<evidence type="ECO:0000256" key="1">
    <source>
        <dbReference type="SAM" id="MobiDB-lite"/>
    </source>
</evidence>
<feature type="region of interest" description="Disordered" evidence="1">
    <location>
        <begin position="232"/>
        <end position="254"/>
    </location>
</feature>
<gene>
    <name evidence="3" type="primary">IL18BP</name>
</gene>
<dbReference type="GO" id="GO:0042007">
    <property type="term" value="F:interleukin-18 binding"/>
    <property type="evidence" value="ECO:0007669"/>
    <property type="project" value="InterPro"/>
</dbReference>
<sequence>MGTRDGRPEEGGHQRQGERSEQGMERQEIERSLEPRPGMPSSRREGKCRKIGKVRGVGGRSTDHRTICPSHLAPAGITGACGGREAAAQYKRVRPGRTRCTDGAGAMDGRKPGARAPACPENALDVTLTRTEMSMNETLTLSCKGCSRFAHSSFLYWLGNDTFIENLPGKLWEAKTRRLRHSGVTLLQRDLVLEELSPDLQNTQFSCVLVDPVQVLQRAVLLAQLWEPDGRTPATTCGPGKEAQPAAPRKSDQA</sequence>
<dbReference type="Gene3D" id="2.60.40.10">
    <property type="entry name" value="Immunoglobulins"/>
    <property type="match status" value="1"/>
</dbReference>
<dbReference type="Pfam" id="PF22009">
    <property type="entry name" value="YLDV-IL18BP-like"/>
    <property type="match status" value="1"/>
</dbReference>
<dbReference type="PANTHER" id="PTHR14292:SF2">
    <property type="entry name" value="INTERLEUKIN-18-BINDING PROTEIN"/>
    <property type="match status" value="1"/>
</dbReference>
<keyword evidence="4" id="KW-1185">Reference proteome</keyword>